<dbReference type="EMBL" id="JASBNA010000046">
    <property type="protein sequence ID" value="KAK7680781.1"/>
    <property type="molecule type" value="Genomic_DNA"/>
</dbReference>
<name>A0AAW0FJJ0_9APHY</name>
<gene>
    <name evidence="3" type="ORF">QCA50_016089</name>
</gene>
<accession>A0AAW0FJJ0</accession>
<dbReference type="AlphaFoldDB" id="A0AAW0FJJ0"/>
<feature type="transmembrane region" description="Helical" evidence="2">
    <location>
        <begin position="49"/>
        <end position="69"/>
    </location>
</feature>
<dbReference type="Proteomes" id="UP001385951">
    <property type="component" value="Unassembled WGS sequence"/>
</dbReference>
<keyword evidence="4" id="KW-1185">Reference proteome</keyword>
<feature type="transmembrane region" description="Helical" evidence="2">
    <location>
        <begin position="157"/>
        <end position="187"/>
    </location>
</feature>
<keyword evidence="2" id="KW-1133">Transmembrane helix</keyword>
<evidence type="ECO:0008006" key="5">
    <source>
        <dbReference type="Google" id="ProtNLM"/>
    </source>
</evidence>
<evidence type="ECO:0000256" key="1">
    <source>
        <dbReference type="SAM" id="MobiDB-lite"/>
    </source>
</evidence>
<feature type="transmembrane region" description="Helical" evidence="2">
    <location>
        <begin position="208"/>
        <end position="229"/>
    </location>
</feature>
<evidence type="ECO:0000313" key="3">
    <source>
        <dbReference type="EMBL" id="KAK7680781.1"/>
    </source>
</evidence>
<feature type="region of interest" description="Disordered" evidence="1">
    <location>
        <begin position="284"/>
        <end position="306"/>
    </location>
</feature>
<organism evidence="3 4">
    <name type="scientific">Cerrena zonata</name>
    <dbReference type="NCBI Taxonomy" id="2478898"/>
    <lineage>
        <taxon>Eukaryota</taxon>
        <taxon>Fungi</taxon>
        <taxon>Dikarya</taxon>
        <taxon>Basidiomycota</taxon>
        <taxon>Agaricomycotina</taxon>
        <taxon>Agaricomycetes</taxon>
        <taxon>Polyporales</taxon>
        <taxon>Cerrenaceae</taxon>
        <taxon>Cerrena</taxon>
    </lineage>
</organism>
<feature type="transmembrane region" description="Helical" evidence="2">
    <location>
        <begin position="114"/>
        <end position="137"/>
    </location>
</feature>
<reference evidence="3 4" key="1">
    <citation type="submission" date="2022-09" db="EMBL/GenBank/DDBJ databases">
        <authorList>
            <person name="Palmer J.M."/>
        </authorList>
    </citation>
    <scope>NUCLEOTIDE SEQUENCE [LARGE SCALE GENOMIC DNA]</scope>
    <source>
        <strain evidence="3 4">DSM 7382</strain>
    </source>
</reference>
<protein>
    <recommendedName>
        <fullName evidence="5">Integral membrane protein</fullName>
    </recommendedName>
</protein>
<feature type="transmembrane region" description="Helical" evidence="2">
    <location>
        <begin position="81"/>
        <end position="102"/>
    </location>
</feature>
<evidence type="ECO:0000256" key="2">
    <source>
        <dbReference type="SAM" id="Phobius"/>
    </source>
</evidence>
<feature type="transmembrane region" description="Helical" evidence="2">
    <location>
        <begin position="235"/>
        <end position="257"/>
    </location>
</feature>
<evidence type="ECO:0000313" key="4">
    <source>
        <dbReference type="Proteomes" id="UP001385951"/>
    </source>
</evidence>
<sequence length="331" mass="37455">MSSPNTTTPIPALDPATIAAIEAIFKVEIDYRVNQYAFVWKGKANMGSFIYILVRHGYIIESAASMPYYLWLNPEFEFCKVFFRVDAWVSTVLSFPITCILGMRTYALYDRKPFAKWLLIVLTLAEIITLIVCQTIFSITAKHTAEPLLIPGTTCIYTLYSLSYGLGIAVFAVSAAYDMIIFLMTALRSVRLHRDGRPRLVTIVLRDCFWYFGILFTADFISFILYVVIPEEHAALRNVLVTPSRAIAVIIVSRLLLNLRQMVSTGHMTTETLTVPLSELQWNPNPEIENKEGGDLSRHTSQVRNDHTQVGERSLVFNKTTTTTSEEIEMA</sequence>
<keyword evidence="2" id="KW-0472">Membrane</keyword>
<comment type="caution">
    <text evidence="3">The sequence shown here is derived from an EMBL/GenBank/DDBJ whole genome shotgun (WGS) entry which is preliminary data.</text>
</comment>
<feature type="compositionally biased region" description="Basic and acidic residues" evidence="1">
    <location>
        <begin position="288"/>
        <end position="306"/>
    </location>
</feature>
<proteinExistence type="predicted"/>
<keyword evidence="2" id="KW-0812">Transmembrane</keyword>